<dbReference type="OrthoDB" id="682386at2759"/>
<dbReference type="AlphaFoldDB" id="A0A0K9NVF8"/>
<evidence type="ECO:0000256" key="7">
    <source>
        <dbReference type="RuleBase" id="RU000304"/>
    </source>
</evidence>
<dbReference type="PROSITE" id="PS00108">
    <property type="entry name" value="PROTEIN_KINASE_ST"/>
    <property type="match status" value="1"/>
</dbReference>
<dbReference type="FunFam" id="1.10.510.10:FF:000384">
    <property type="entry name" value="G-type lectin S-receptor-like serine/threonine-protein kinase"/>
    <property type="match status" value="1"/>
</dbReference>
<keyword evidence="1 7" id="KW-0723">Serine/threonine-protein kinase</keyword>
<evidence type="ECO:0000259" key="8">
    <source>
        <dbReference type="PROSITE" id="PS50011"/>
    </source>
</evidence>
<feature type="domain" description="Protein kinase" evidence="8">
    <location>
        <begin position="35"/>
        <end position="286"/>
    </location>
</feature>
<dbReference type="Gene3D" id="3.30.200.20">
    <property type="entry name" value="Phosphorylase Kinase, domain 1"/>
    <property type="match status" value="1"/>
</dbReference>
<dbReference type="InterPro" id="IPR000719">
    <property type="entry name" value="Prot_kinase_dom"/>
</dbReference>
<proteinExistence type="inferred from homology"/>
<evidence type="ECO:0000313" key="9">
    <source>
        <dbReference type="EMBL" id="KMZ60746.1"/>
    </source>
</evidence>
<dbReference type="FunFam" id="3.30.200.20:FF:000162">
    <property type="entry name" value="Adenine nucleotide alpha hydrolase-like domain kinase"/>
    <property type="match status" value="1"/>
</dbReference>
<keyword evidence="9" id="KW-0675">Receptor</keyword>
<dbReference type="PANTHER" id="PTHR27002:SF1095">
    <property type="entry name" value="G-TYPE LECTIN S-RECEPTOR-LIKE SERINE_THREONINE-PROTEIN KINASE RKS1"/>
    <property type="match status" value="1"/>
</dbReference>
<dbReference type="Pfam" id="PF00069">
    <property type="entry name" value="Pkinase"/>
    <property type="match status" value="1"/>
</dbReference>
<dbReference type="GO" id="GO:0005886">
    <property type="term" value="C:plasma membrane"/>
    <property type="evidence" value="ECO:0000318"/>
    <property type="project" value="GO_Central"/>
</dbReference>
<evidence type="ECO:0000256" key="2">
    <source>
        <dbReference type="ARBA" id="ARBA00022679"/>
    </source>
</evidence>
<organism evidence="9 10">
    <name type="scientific">Zostera marina</name>
    <name type="common">Eelgrass</name>
    <dbReference type="NCBI Taxonomy" id="29655"/>
    <lineage>
        <taxon>Eukaryota</taxon>
        <taxon>Viridiplantae</taxon>
        <taxon>Streptophyta</taxon>
        <taxon>Embryophyta</taxon>
        <taxon>Tracheophyta</taxon>
        <taxon>Spermatophyta</taxon>
        <taxon>Magnoliopsida</taxon>
        <taxon>Liliopsida</taxon>
        <taxon>Zosteraceae</taxon>
        <taxon>Zostera</taxon>
    </lineage>
</organism>
<feature type="binding site" evidence="6">
    <location>
        <position position="63"/>
    </location>
    <ligand>
        <name>ATP</name>
        <dbReference type="ChEBI" id="CHEBI:30616"/>
    </ligand>
</feature>
<dbReference type="GO" id="GO:0007165">
    <property type="term" value="P:signal transduction"/>
    <property type="evidence" value="ECO:0000318"/>
    <property type="project" value="GO_Central"/>
</dbReference>
<evidence type="ECO:0000313" key="10">
    <source>
        <dbReference type="Proteomes" id="UP000036987"/>
    </source>
</evidence>
<keyword evidence="10" id="KW-1185">Reference proteome</keyword>
<dbReference type="InterPro" id="IPR011009">
    <property type="entry name" value="Kinase-like_dom_sf"/>
</dbReference>
<dbReference type="Proteomes" id="UP000036987">
    <property type="component" value="Unassembled WGS sequence"/>
</dbReference>
<keyword evidence="5 6" id="KW-0067">ATP-binding</keyword>
<accession>A0A0K9NVF8</accession>
<keyword evidence="2" id="KW-0808">Transferase</keyword>
<dbReference type="GO" id="GO:0004674">
    <property type="term" value="F:protein serine/threonine kinase activity"/>
    <property type="evidence" value="ECO:0000318"/>
    <property type="project" value="GO_Central"/>
</dbReference>
<dbReference type="GO" id="GO:0005524">
    <property type="term" value="F:ATP binding"/>
    <property type="evidence" value="ECO:0007669"/>
    <property type="project" value="UniProtKB-UniRule"/>
</dbReference>
<sequence length="358" mass="40750">MKGTTLKLGNVQIPKLKDDLEFFDLSTLASATKNFSNVNKIGKGGFGSVYKGKMKNGEEIAVKRHFNIHGPKIHENMFMNEAGLIAKCQHKNIVRLLGCCIERGERILVFEFLQNNSLDTIIFGEEKHKLDWKNHVEIIIGISKGLQYLHEDSRLKIVHRDIKSENIFLCEEMNPKVTDFGTARLFESDQKEDSTRVKIGTHGYMSPEYAMQGIYSPKSDVFSFGVLLLEIISGKKALTHWNNQEPNLLELVWSLYDKNKFFELLDKCLKDTSSIEQVVRFVHIGILCVQEYAVDRLPDMSFVVFLLNNENSTIPEPKTTRFCQCSGIKKKNEKTPSTSKQISSSTVKTVTFTTADIR</sequence>
<evidence type="ECO:0000256" key="4">
    <source>
        <dbReference type="ARBA" id="ARBA00022777"/>
    </source>
</evidence>
<name>A0A0K9NVF8_ZOSMR</name>
<dbReference type="PROSITE" id="PS00107">
    <property type="entry name" value="PROTEIN_KINASE_ATP"/>
    <property type="match status" value="1"/>
</dbReference>
<evidence type="ECO:0000256" key="6">
    <source>
        <dbReference type="PROSITE-ProRule" id="PRU10141"/>
    </source>
</evidence>
<evidence type="ECO:0000256" key="1">
    <source>
        <dbReference type="ARBA" id="ARBA00022527"/>
    </source>
</evidence>
<evidence type="ECO:0000256" key="5">
    <source>
        <dbReference type="ARBA" id="ARBA00022840"/>
    </source>
</evidence>
<dbReference type="Gene3D" id="1.10.510.10">
    <property type="entry name" value="Transferase(Phosphotransferase) domain 1"/>
    <property type="match status" value="1"/>
</dbReference>
<dbReference type="EMBL" id="LFYR01001581">
    <property type="protein sequence ID" value="KMZ60746.1"/>
    <property type="molecule type" value="Genomic_DNA"/>
</dbReference>
<dbReference type="InterPro" id="IPR008271">
    <property type="entry name" value="Ser/Thr_kinase_AS"/>
</dbReference>
<dbReference type="PROSITE" id="PS50011">
    <property type="entry name" value="PROTEIN_KINASE_DOM"/>
    <property type="match status" value="1"/>
</dbReference>
<dbReference type="SMART" id="SM00220">
    <property type="entry name" value="S_TKc"/>
    <property type="match status" value="1"/>
</dbReference>
<dbReference type="GO" id="GO:0006955">
    <property type="term" value="P:immune response"/>
    <property type="evidence" value="ECO:0000318"/>
    <property type="project" value="GO_Central"/>
</dbReference>
<protein>
    <submittedName>
        <fullName evidence="9">Receptor kinase 2</fullName>
    </submittedName>
</protein>
<comment type="similarity">
    <text evidence="7">Belongs to the protein kinase superfamily.</text>
</comment>
<dbReference type="OMA" id="GPKIHEN"/>
<dbReference type="PANTHER" id="PTHR27002">
    <property type="entry name" value="RECEPTOR-LIKE SERINE/THREONINE-PROTEIN KINASE SD1-8"/>
    <property type="match status" value="1"/>
</dbReference>
<comment type="caution">
    <text evidence="9">The sequence shown here is derived from an EMBL/GenBank/DDBJ whole genome shotgun (WGS) entry which is preliminary data.</text>
</comment>
<gene>
    <name evidence="9" type="ORF">ZOSMA_576G00010</name>
</gene>
<keyword evidence="4 9" id="KW-0418">Kinase</keyword>
<reference evidence="10" key="1">
    <citation type="journal article" date="2016" name="Nature">
        <title>The genome of the seagrass Zostera marina reveals angiosperm adaptation to the sea.</title>
        <authorList>
            <person name="Olsen J.L."/>
            <person name="Rouze P."/>
            <person name="Verhelst B."/>
            <person name="Lin Y.-C."/>
            <person name="Bayer T."/>
            <person name="Collen J."/>
            <person name="Dattolo E."/>
            <person name="De Paoli E."/>
            <person name="Dittami S."/>
            <person name="Maumus F."/>
            <person name="Michel G."/>
            <person name="Kersting A."/>
            <person name="Lauritano C."/>
            <person name="Lohaus R."/>
            <person name="Toepel M."/>
            <person name="Tonon T."/>
            <person name="Vanneste K."/>
            <person name="Amirebrahimi M."/>
            <person name="Brakel J."/>
            <person name="Bostroem C."/>
            <person name="Chovatia M."/>
            <person name="Grimwood J."/>
            <person name="Jenkins J.W."/>
            <person name="Jueterbock A."/>
            <person name="Mraz A."/>
            <person name="Stam W.T."/>
            <person name="Tice H."/>
            <person name="Bornberg-Bauer E."/>
            <person name="Green P.J."/>
            <person name="Pearson G.A."/>
            <person name="Procaccini G."/>
            <person name="Duarte C.M."/>
            <person name="Schmutz J."/>
            <person name="Reusch T.B.H."/>
            <person name="Van de Peer Y."/>
        </authorList>
    </citation>
    <scope>NUCLEOTIDE SEQUENCE [LARGE SCALE GENOMIC DNA]</scope>
    <source>
        <strain evidence="10">cv. Finnish</strain>
    </source>
</reference>
<dbReference type="InterPro" id="IPR017441">
    <property type="entry name" value="Protein_kinase_ATP_BS"/>
</dbReference>
<keyword evidence="3 6" id="KW-0547">Nucleotide-binding</keyword>
<dbReference type="STRING" id="29655.A0A0K9NVF8"/>
<dbReference type="SUPFAM" id="SSF56112">
    <property type="entry name" value="Protein kinase-like (PK-like)"/>
    <property type="match status" value="1"/>
</dbReference>
<evidence type="ECO:0000256" key="3">
    <source>
        <dbReference type="ARBA" id="ARBA00022741"/>
    </source>
</evidence>